<feature type="domain" description="Glycosyl transferase family 1" evidence="1">
    <location>
        <begin position="183"/>
        <end position="343"/>
    </location>
</feature>
<sequence length="369" mass="42100">MKISITANTSWYIYNFRKNTIRALREKGYEVFAICPDDEYQDKLEELGCTFIVIPMQRWGKNPLSDLKTLFAFYKVFKQYKINITLNFTPKNNIYATLAASVLNIKVINNIAGLGVVFIQNGFFSKLVSFLYKTSQKKADFIFFQNEEDRDLFVKMGVITDKCSDRLPGSGVDLTRFNYSPIRNENTIKFLLVARLIAEKGVYHFVEAAKVLKKVYPNLEFFLLGPIDKSSASAVSIDEINEWESLGLITYLGFTDSVEDHLLNADCIVLPSYYREGVPKSLLEAAAIGRPIITTDNIGCREVVDNGFNGFLCKPNSTSSLVESINKYLSLDFEHKVEMGLNSRMKIEKEFDEQIVINKYQSVIERVLK</sequence>
<dbReference type="PANTHER" id="PTHR12526">
    <property type="entry name" value="GLYCOSYLTRANSFERASE"/>
    <property type="match status" value="1"/>
</dbReference>
<evidence type="ECO:0000313" key="4">
    <source>
        <dbReference type="Proteomes" id="UP001215180"/>
    </source>
</evidence>
<gene>
    <name evidence="3" type="ORF">P3S46_23430</name>
</gene>
<dbReference type="PANTHER" id="PTHR12526:SF638">
    <property type="entry name" value="SPORE COAT PROTEIN SA"/>
    <property type="match status" value="1"/>
</dbReference>
<dbReference type="RefSeq" id="WP_038420108.1">
    <property type="nucleotide sequence ID" value="NZ_CP009756.1"/>
</dbReference>
<dbReference type="InterPro" id="IPR028098">
    <property type="entry name" value="Glyco_trans_4-like_N"/>
</dbReference>
<protein>
    <submittedName>
        <fullName evidence="3">Glycosyltransferase family 4 protein</fullName>
    </submittedName>
</protein>
<proteinExistence type="predicted"/>
<evidence type="ECO:0000259" key="2">
    <source>
        <dbReference type="Pfam" id="PF13477"/>
    </source>
</evidence>
<dbReference type="GO" id="GO:1901135">
    <property type="term" value="P:carbohydrate derivative metabolic process"/>
    <property type="evidence" value="ECO:0007669"/>
    <property type="project" value="UniProtKB-ARBA"/>
</dbReference>
<dbReference type="AlphaFoldDB" id="A0AAW6NU59"/>
<organism evidence="3 4">
    <name type="scientific">Enterobacter cloacae</name>
    <dbReference type="NCBI Taxonomy" id="550"/>
    <lineage>
        <taxon>Bacteria</taxon>
        <taxon>Pseudomonadati</taxon>
        <taxon>Pseudomonadota</taxon>
        <taxon>Gammaproteobacteria</taxon>
        <taxon>Enterobacterales</taxon>
        <taxon>Enterobacteriaceae</taxon>
        <taxon>Enterobacter</taxon>
        <taxon>Enterobacter cloacae complex</taxon>
    </lineage>
</organism>
<dbReference type="Gene3D" id="3.40.50.2000">
    <property type="entry name" value="Glycogen Phosphorylase B"/>
    <property type="match status" value="2"/>
</dbReference>
<name>A0AAW6NU59_ENTCL</name>
<dbReference type="KEGG" id="eclg:EC036_29220"/>
<accession>A0AAW6NU59</accession>
<comment type="caution">
    <text evidence="3">The sequence shown here is derived from an EMBL/GenBank/DDBJ whole genome shotgun (WGS) entry which is preliminary data.</text>
</comment>
<dbReference type="EMBL" id="JARJGR010000853">
    <property type="protein sequence ID" value="MDF3640153.1"/>
    <property type="molecule type" value="Genomic_DNA"/>
</dbReference>
<reference evidence="3" key="1">
    <citation type="submission" date="2023-03" db="EMBL/GenBank/DDBJ databases">
        <title>A Study on Prevalence and Characterization of Enterobacter cloacae strains in China.</title>
        <authorList>
            <person name="Zheng Z."/>
        </authorList>
    </citation>
    <scope>NUCLEOTIDE SEQUENCE</scope>
    <source>
        <strain evidence="3">EC77</strain>
    </source>
</reference>
<evidence type="ECO:0000259" key="1">
    <source>
        <dbReference type="Pfam" id="PF00534"/>
    </source>
</evidence>
<dbReference type="InterPro" id="IPR001296">
    <property type="entry name" value="Glyco_trans_1"/>
</dbReference>
<dbReference type="Pfam" id="PF00534">
    <property type="entry name" value="Glycos_transf_1"/>
    <property type="match status" value="1"/>
</dbReference>
<dbReference type="GO" id="GO:0016757">
    <property type="term" value="F:glycosyltransferase activity"/>
    <property type="evidence" value="ECO:0007669"/>
    <property type="project" value="InterPro"/>
</dbReference>
<dbReference type="SUPFAM" id="SSF53756">
    <property type="entry name" value="UDP-Glycosyltransferase/glycogen phosphorylase"/>
    <property type="match status" value="1"/>
</dbReference>
<evidence type="ECO:0000313" key="3">
    <source>
        <dbReference type="EMBL" id="MDF3640153.1"/>
    </source>
</evidence>
<feature type="domain" description="Glycosyltransferase subfamily 4-like N-terminal" evidence="2">
    <location>
        <begin position="3"/>
        <end position="146"/>
    </location>
</feature>
<dbReference type="Pfam" id="PF13477">
    <property type="entry name" value="Glyco_trans_4_2"/>
    <property type="match status" value="1"/>
</dbReference>
<dbReference type="Proteomes" id="UP001215180">
    <property type="component" value="Unassembled WGS sequence"/>
</dbReference>
<dbReference type="CDD" id="cd03808">
    <property type="entry name" value="GT4_CapM-like"/>
    <property type="match status" value="1"/>
</dbReference>